<organism evidence="1">
    <name type="scientific">Spironucleus salmonicida</name>
    <dbReference type="NCBI Taxonomy" id="348837"/>
    <lineage>
        <taxon>Eukaryota</taxon>
        <taxon>Metamonada</taxon>
        <taxon>Diplomonadida</taxon>
        <taxon>Hexamitidae</taxon>
        <taxon>Hexamitinae</taxon>
        <taxon>Spironucleus</taxon>
    </lineage>
</organism>
<keyword evidence="3" id="KW-1185">Reference proteome</keyword>
<dbReference type="VEuPathDB" id="GiardiaDB:SS50377_27929"/>
<protein>
    <recommendedName>
        <fullName evidence="4">N-acetyltransferase domain-containing protein</fullName>
    </recommendedName>
</protein>
<dbReference type="EMBL" id="AUWU02000008">
    <property type="protein sequence ID" value="KAH0569957.1"/>
    <property type="molecule type" value="Genomic_DNA"/>
</dbReference>
<dbReference type="OrthoDB" id="512662at2759"/>
<dbReference type="Gene3D" id="3.40.630.30">
    <property type="match status" value="1"/>
</dbReference>
<proteinExistence type="predicted"/>
<reference evidence="2" key="2">
    <citation type="submission" date="2020-12" db="EMBL/GenBank/DDBJ databases">
        <title>New Spironucleus salmonicida genome in near-complete chromosomes.</title>
        <authorList>
            <person name="Xu F."/>
            <person name="Kurt Z."/>
            <person name="Jimenez-Gonzalez A."/>
            <person name="Astvaldsson A."/>
            <person name="Andersson J.O."/>
            <person name="Svard S.G."/>
        </authorList>
    </citation>
    <scope>NUCLEOTIDE SEQUENCE</scope>
    <source>
        <strain evidence="2">ATCC 50377</strain>
    </source>
</reference>
<accession>V6LFK8</accession>
<dbReference type="EMBL" id="KI546159">
    <property type="protein sequence ID" value="EST42491.1"/>
    <property type="molecule type" value="Genomic_DNA"/>
</dbReference>
<evidence type="ECO:0000313" key="1">
    <source>
        <dbReference type="EMBL" id="EST42491.1"/>
    </source>
</evidence>
<evidence type="ECO:0000313" key="3">
    <source>
        <dbReference type="Proteomes" id="UP000018208"/>
    </source>
</evidence>
<dbReference type="PANTHER" id="PTHR42791:SF1">
    <property type="entry name" value="N-ACETYLTRANSFERASE DOMAIN-CONTAINING PROTEIN"/>
    <property type="match status" value="1"/>
</dbReference>
<dbReference type="InterPro" id="IPR016181">
    <property type="entry name" value="Acyl_CoA_acyltransferase"/>
</dbReference>
<dbReference type="InterPro" id="IPR052523">
    <property type="entry name" value="Trichothecene_AcTrans"/>
</dbReference>
<gene>
    <name evidence="1" type="ORF">SS50377_17797</name>
    <name evidence="2" type="ORF">SS50377_27929</name>
</gene>
<evidence type="ECO:0000313" key="2">
    <source>
        <dbReference type="EMBL" id="KAH0569957.1"/>
    </source>
</evidence>
<sequence>MITFQPSKTYSEFLLQIKNQGLITQQEYDFVQHQQLGSHNRTVKYVDADARTSGICIYLPSQYRKAASKQILKTLELEDAIIVYLHKGGDFLLHIPAVQAHFRRIPLVIVTNLENLARRSSFSVITDLAQLLAPEIPAGAASLVGPFEGSFLLQIDTSAEACSVAGLMCKAFHDDPIFGVIQPKTLQREALLFDVIRHIAEQTGVHGLNYLLVSQFNTFAASAGVLAAPAGMLKNHWGSPVRLAQIFLKHGLSVKNIGNLAFLDKFHAKNCGDLANSVYVAWISAALGCQGKGFGGIFMRLLTDMADQSNSYVYLENSKEKNLQFYEKYGLQVTQKFGMVRGNLKAQGWGMLRGNSENRSKIVETDVAEQLHFK</sequence>
<dbReference type="PANTHER" id="PTHR42791">
    <property type="entry name" value="GNAT FAMILY ACETYLTRANSFERASE"/>
    <property type="match status" value="1"/>
</dbReference>
<dbReference type="AlphaFoldDB" id="V6LFK8"/>
<name>V6LFK8_9EUKA</name>
<dbReference type="Proteomes" id="UP000018208">
    <property type="component" value="Unassembled WGS sequence"/>
</dbReference>
<dbReference type="SUPFAM" id="SSF55729">
    <property type="entry name" value="Acyl-CoA N-acyltransferases (Nat)"/>
    <property type="match status" value="1"/>
</dbReference>
<evidence type="ECO:0008006" key="4">
    <source>
        <dbReference type="Google" id="ProtNLM"/>
    </source>
</evidence>
<reference evidence="1 2" key="1">
    <citation type="journal article" date="2014" name="PLoS Genet.">
        <title>The Genome of Spironucleus salmonicida Highlights a Fish Pathogen Adapted to Fluctuating Environments.</title>
        <authorList>
            <person name="Xu F."/>
            <person name="Jerlstrom-Hultqvist J."/>
            <person name="Einarsson E."/>
            <person name="Astvaldsson A."/>
            <person name="Svard S.G."/>
            <person name="Andersson J.O."/>
        </authorList>
    </citation>
    <scope>NUCLEOTIDE SEQUENCE</scope>
    <source>
        <strain evidence="2">ATCC 50377</strain>
    </source>
</reference>